<evidence type="ECO:0000313" key="2">
    <source>
        <dbReference type="Proteomes" id="UP000588604"/>
    </source>
</evidence>
<accession>A0A841MLF1</accession>
<protein>
    <submittedName>
        <fullName evidence="1">Uncharacterized protein</fullName>
    </submittedName>
</protein>
<comment type="caution">
    <text evidence="1">The sequence shown here is derived from an EMBL/GenBank/DDBJ whole genome shotgun (WGS) entry which is preliminary data.</text>
</comment>
<evidence type="ECO:0000313" key="1">
    <source>
        <dbReference type="EMBL" id="MBB6327703.1"/>
    </source>
</evidence>
<gene>
    <name evidence="1" type="ORF">FHS59_003346</name>
</gene>
<sequence>MNSQLQIEQFPIRFSYADIASVSSSLFHIGKDSNAGVFFTELINSMLWYPKAIKKTQHLDPLKVIKAEHMSTAKKYPIKKTSGICSQFNKFLTY</sequence>
<organism evidence="1 2">
    <name type="scientific">Algoriphagus iocasae</name>
    <dbReference type="NCBI Taxonomy" id="1836499"/>
    <lineage>
        <taxon>Bacteria</taxon>
        <taxon>Pseudomonadati</taxon>
        <taxon>Bacteroidota</taxon>
        <taxon>Cytophagia</taxon>
        <taxon>Cytophagales</taxon>
        <taxon>Cyclobacteriaceae</taxon>
        <taxon>Algoriphagus</taxon>
    </lineage>
</organism>
<keyword evidence="2" id="KW-1185">Reference proteome</keyword>
<dbReference type="EMBL" id="JACIJO010000003">
    <property type="protein sequence ID" value="MBB6327703.1"/>
    <property type="molecule type" value="Genomic_DNA"/>
</dbReference>
<dbReference type="Proteomes" id="UP000588604">
    <property type="component" value="Unassembled WGS sequence"/>
</dbReference>
<reference evidence="1 2" key="1">
    <citation type="submission" date="2020-08" db="EMBL/GenBank/DDBJ databases">
        <title>Genomic Encyclopedia of Type Strains, Phase IV (KMG-IV): sequencing the most valuable type-strain genomes for metagenomic binning, comparative biology and taxonomic classification.</title>
        <authorList>
            <person name="Goeker M."/>
        </authorList>
    </citation>
    <scope>NUCLEOTIDE SEQUENCE [LARGE SCALE GENOMIC DNA]</scope>
    <source>
        <strain evidence="1 2">DSM 102044</strain>
    </source>
</reference>
<dbReference type="AlphaFoldDB" id="A0A841MLF1"/>
<name>A0A841MLF1_9BACT</name>
<proteinExistence type="predicted"/>
<dbReference type="RefSeq" id="WP_184496464.1">
    <property type="nucleotide sequence ID" value="NZ_JACIJO010000003.1"/>
</dbReference>